<dbReference type="Proteomes" id="UP000000657">
    <property type="component" value="Chromosome"/>
</dbReference>
<name>Q0RMM9_FRAAA</name>
<reference evidence="2 3" key="1">
    <citation type="journal article" date="2007" name="Genome Res.">
        <title>Genome characteristics of facultatively symbiotic Frankia sp. strains reflect host range and host plant biogeography.</title>
        <authorList>
            <person name="Normand P."/>
            <person name="Lapierre P."/>
            <person name="Tisa L.S."/>
            <person name="Gogarten J.P."/>
            <person name="Alloisio N."/>
            <person name="Bagnarol E."/>
            <person name="Bassi C.A."/>
            <person name="Berry A.M."/>
            <person name="Bickhart D.M."/>
            <person name="Choisne N."/>
            <person name="Couloux A."/>
            <person name="Cournoyer B."/>
            <person name="Cruveiller S."/>
            <person name="Daubin V."/>
            <person name="Demange N."/>
            <person name="Francino M.P."/>
            <person name="Goltsman E."/>
            <person name="Huang Y."/>
            <person name="Kopp O.R."/>
            <person name="Labarre L."/>
            <person name="Lapidus A."/>
            <person name="Lavire C."/>
            <person name="Marechal J."/>
            <person name="Martinez M."/>
            <person name="Mastronunzio J.E."/>
            <person name="Mullin B.C."/>
            <person name="Niemann J."/>
            <person name="Pujic P."/>
            <person name="Rawnsley T."/>
            <person name="Rouy Z."/>
            <person name="Schenowitz C."/>
            <person name="Sellstedt A."/>
            <person name="Tavares F."/>
            <person name="Tomkins J.P."/>
            <person name="Vallenet D."/>
            <person name="Valverde C."/>
            <person name="Wall L.G."/>
            <person name="Wang Y."/>
            <person name="Medigue C."/>
            <person name="Benson D.R."/>
        </authorList>
    </citation>
    <scope>NUCLEOTIDE SEQUENCE [LARGE SCALE GENOMIC DNA]</scope>
    <source>
        <strain evidence="3">DSM 45986 / CECT 9034 / ACN14a</strain>
    </source>
</reference>
<accession>Q0RMM9</accession>
<gene>
    <name evidence="2" type="ordered locus">FRAAL2571</name>
</gene>
<dbReference type="HOGENOM" id="CLU_2769828_0_0_11"/>
<feature type="compositionally biased region" description="Basic and acidic residues" evidence="1">
    <location>
        <begin position="59"/>
        <end position="69"/>
    </location>
</feature>
<dbReference type="EMBL" id="CT573213">
    <property type="protein sequence ID" value="CAJ61218.1"/>
    <property type="molecule type" value="Genomic_DNA"/>
</dbReference>
<protein>
    <submittedName>
        <fullName evidence="2">Uncharacterized protein</fullName>
    </submittedName>
</protein>
<evidence type="ECO:0000313" key="2">
    <source>
        <dbReference type="EMBL" id="CAJ61218.1"/>
    </source>
</evidence>
<keyword evidence="3" id="KW-1185">Reference proteome</keyword>
<evidence type="ECO:0000256" key="1">
    <source>
        <dbReference type="SAM" id="MobiDB-lite"/>
    </source>
</evidence>
<dbReference type="AlphaFoldDB" id="Q0RMM9"/>
<proteinExistence type="predicted"/>
<evidence type="ECO:0000313" key="3">
    <source>
        <dbReference type="Proteomes" id="UP000000657"/>
    </source>
</evidence>
<organism evidence="2 3">
    <name type="scientific">Frankia alni (strain DSM 45986 / CECT 9034 / ACN14a)</name>
    <dbReference type="NCBI Taxonomy" id="326424"/>
    <lineage>
        <taxon>Bacteria</taxon>
        <taxon>Bacillati</taxon>
        <taxon>Actinomycetota</taxon>
        <taxon>Actinomycetes</taxon>
        <taxon>Frankiales</taxon>
        <taxon>Frankiaceae</taxon>
        <taxon>Frankia</taxon>
    </lineage>
</organism>
<feature type="region of interest" description="Disordered" evidence="1">
    <location>
        <begin position="42"/>
        <end position="69"/>
    </location>
</feature>
<dbReference type="KEGG" id="fal:FRAAL2571"/>
<dbReference type="STRING" id="326424.FRAAL2571"/>
<sequence length="69" mass="7137">MCRRADELEALAASKGYVPADTPTVRCPRALAACRPQGPLTRMVRSSPGSLAADALAARAERGEGSANP</sequence>